<dbReference type="Proteomes" id="UP000190951">
    <property type="component" value="Chromosome"/>
</dbReference>
<dbReference type="InterPro" id="IPR050245">
    <property type="entry name" value="PrsA_foldase"/>
</dbReference>
<keyword evidence="3" id="KW-1185">Reference proteome</keyword>
<evidence type="ECO:0000313" key="2">
    <source>
        <dbReference type="EMBL" id="URZ09860.1"/>
    </source>
</evidence>
<dbReference type="AlphaFoldDB" id="A0A1S8KXS9"/>
<dbReference type="Pfam" id="PF00639">
    <property type="entry name" value="Rotamase"/>
    <property type="match status" value="1"/>
</dbReference>
<organism evidence="2 3">
    <name type="scientific">Clostridium felsineum</name>
    <dbReference type="NCBI Taxonomy" id="36839"/>
    <lineage>
        <taxon>Bacteria</taxon>
        <taxon>Bacillati</taxon>
        <taxon>Bacillota</taxon>
        <taxon>Clostridia</taxon>
        <taxon>Eubacteriales</taxon>
        <taxon>Clostridiaceae</taxon>
        <taxon>Clostridium</taxon>
    </lineage>
</organism>
<keyword evidence="2" id="KW-0413">Isomerase</keyword>
<accession>A0A1S8KXS9</accession>
<dbReference type="KEGG" id="crw:CROST_005630"/>
<reference evidence="2 3" key="1">
    <citation type="submission" date="2022-04" db="EMBL/GenBank/DDBJ databases">
        <title>Genome sequence of C. roseum typestrain.</title>
        <authorList>
            <person name="Poehlein A."/>
            <person name="Schoch T."/>
            <person name="Duerre P."/>
            <person name="Daniel R."/>
        </authorList>
    </citation>
    <scope>NUCLEOTIDE SEQUENCE [LARGE SCALE GENOMIC DNA]</scope>
    <source>
        <strain evidence="2 3">DSM 7320</strain>
    </source>
</reference>
<gene>
    <name evidence="2" type="primary">cbf2</name>
    <name evidence="2" type="ORF">CROST_005630</name>
</gene>
<dbReference type="Gene3D" id="3.10.50.40">
    <property type="match status" value="1"/>
</dbReference>
<feature type="domain" description="PpiC" evidence="1">
    <location>
        <begin position="113"/>
        <end position="202"/>
    </location>
</feature>
<dbReference type="RefSeq" id="WP_077835836.1">
    <property type="nucleotide sequence ID" value="NZ_CP096983.1"/>
</dbReference>
<dbReference type="InterPro" id="IPR046357">
    <property type="entry name" value="PPIase_dom_sf"/>
</dbReference>
<dbReference type="EC" id="5.2.1.8" evidence="2"/>
<dbReference type="EMBL" id="CP096983">
    <property type="protein sequence ID" value="URZ09860.1"/>
    <property type="molecule type" value="Genomic_DNA"/>
</dbReference>
<dbReference type="PANTHER" id="PTHR47245">
    <property type="entry name" value="PEPTIDYLPROLYL ISOMERASE"/>
    <property type="match status" value="1"/>
</dbReference>
<dbReference type="PROSITE" id="PS50198">
    <property type="entry name" value="PPIC_PPIASE_2"/>
    <property type="match status" value="1"/>
</dbReference>
<dbReference type="InterPro" id="IPR000297">
    <property type="entry name" value="PPIase_PpiC"/>
</dbReference>
<name>A0A1S8KXS9_9CLOT</name>
<dbReference type="GO" id="GO:0003755">
    <property type="term" value="F:peptidyl-prolyl cis-trans isomerase activity"/>
    <property type="evidence" value="ECO:0007669"/>
    <property type="project" value="UniProtKB-EC"/>
</dbReference>
<evidence type="ECO:0000313" key="3">
    <source>
        <dbReference type="Proteomes" id="UP000190951"/>
    </source>
</evidence>
<dbReference type="SUPFAM" id="SSF54534">
    <property type="entry name" value="FKBP-like"/>
    <property type="match status" value="1"/>
</dbReference>
<protein>
    <submittedName>
        <fullName evidence="2">Peptidyl-prolyl cis-trans isomerase Cbf2</fullName>
        <ecNumber evidence="2">5.2.1.8</ecNumber>
    </submittedName>
</protein>
<dbReference type="Gene3D" id="1.10.8.1040">
    <property type="match status" value="1"/>
</dbReference>
<dbReference type="PROSITE" id="PS01096">
    <property type="entry name" value="PPIC_PPIASE_1"/>
    <property type="match status" value="1"/>
</dbReference>
<proteinExistence type="predicted"/>
<evidence type="ECO:0000259" key="1">
    <source>
        <dbReference type="PROSITE" id="PS50198"/>
    </source>
</evidence>
<dbReference type="PANTHER" id="PTHR47245:SF2">
    <property type="entry name" value="PEPTIDYL-PROLYL CIS-TRANS ISOMERASE HP_0175-RELATED"/>
    <property type="match status" value="1"/>
</dbReference>
<dbReference type="STRING" id="84029.CROST_44620"/>
<dbReference type="InterPro" id="IPR023058">
    <property type="entry name" value="PPIase_PpiC_CS"/>
</dbReference>
<sequence length="247" mass="28314">MENKVLAVVNGQEITENDLNATINTFPEDRKRQFLNPEGRKRLLDEIVSFELVYNDAKDSGIEDEEAVKIQIENAKKQILTHASLDNVFKDIVVADSEVEKYYEANKEMFKDPEKVAAKHILVQTEEEALKIREEIKEGKTFEEAAVEYSSCPSKERGGDLGAFTKGQMVPEFEQAAFSQEIGEVGAPVKTQFGYHLIKVEGKIEPTQRDFVSVKDAIKNRLIQERQSMKYSWYIDQLKNKYKVEIK</sequence>